<comment type="cofactor">
    <cofactor evidence="1 12">
        <name>heme</name>
        <dbReference type="ChEBI" id="CHEBI:30413"/>
    </cofactor>
</comment>
<dbReference type="Gene3D" id="1.10.630.10">
    <property type="entry name" value="Cytochrome P450"/>
    <property type="match status" value="1"/>
</dbReference>
<dbReference type="PRINTS" id="PR00385">
    <property type="entry name" value="P450"/>
</dbReference>
<dbReference type="PANTHER" id="PTHR24305">
    <property type="entry name" value="CYTOCHROME P450"/>
    <property type="match status" value="1"/>
</dbReference>
<evidence type="ECO:0000256" key="1">
    <source>
        <dbReference type="ARBA" id="ARBA00001971"/>
    </source>
</evidence>
<evidence type="ECO:0000256" key="6">
    <source>
        <dbReference type="ARBA" id="ARBA00022723"/>
    </source>
</evidence>
<keyword evidence="7 13" id="KW-1133">Transmembrane helix</keyword>
<keyword evidence="15" id="KW-1185">Reference proteome</keyword>
<reference evidence="15" key="1">
    <citation type="submission" date="2019-04" db="EMBL/GenBank/DDBJ databases">
        <title>Friends and foes A comparative genomics studyof 23 Aspergillus species from section Flavi.</title>
        <authorList>
            <consortium name="DOE Joint Genome Institute"/>
            <person name="Kjaerbolling I."/>
            <person name="Vesth T."/>
            <person name="Frisvad J.C."/>
            <person name="Nybo J.L."/>
            <person name="Theobald S."/>
            <person name="Kildgaard S."/>
            <person name="Isbrandt T."/>
            <person name="Kuo A."/>
            <person name="Sato A."/>
            <person name="Lyhne E.K."/>
            <person name="Kogle M.E."/>
            <person name="Wiebenga A."/>
            <person name="Kun R.S."/>
            <person name="Lubbers R.J."/>
            <person name="Makela M.R."/>
            <person name="Barry K."/>
            <person name="Chovatia M."/>
            <person name="Clum A."/>
            <person name="Daum C."/>
            <person name="Haridas S."/>
            <person name="He G."/>
            <person name="LaButti K."/>
            <person name="Lipzen A."/>
            <person name="Mondo S."/>
            <person name="Riley R."/>
            <person name="Salamov A."/>
            <person name="Simmons B.A."/>
            <person name="Magnuson J.K."/>
            <person name="Henrissat B."/>
            <person name="Mortensen U.H."/>
            <person name="Larsen T.O."/>
            <person name="Devries R.P."/>
            <person name="Grigoriev I.V."/>
            <person name="Machida M."/>
            <person name="Baker S.E."/>
            <person name="Andersen M.R."/>
        </authorList>
    </citation>
    <scope>NUCLEOTIDE SEQUENCE [LARGE SCALE GENOMIC DNA]</scope>
    <source>
        <strain evidence="15">CBS 553.77</strain>
    </source>
</reference>
<dbReference type="Pfam" id="PF00067">
    <property type="entry name" value="p450"/>
    <property type="match status" value="1"/>
</dbReference>
<organism evidence="14 15">
    <name type="scientific">Aspergillus coremiiformis</name>
    <dbReference type="NCBI Taxonomy" id="138285"/>
    <lineage>
        <taxon>Eukaryota</taxon>
        <taxon>Fungi</taxon>
        <taxon>Dikarya</taxon>
        <taxon>Ascomycota</taxon>
        <taxon>Pezizomycotina</taxon>
        <taxon>Eurotiomycetes</taxon>
        <taxon>Eurotiomycetidae</taxon>
        <taxon>Eurotiales</taxon>
        <taxon>Aspergillaceae</taxon>
        <taxon>Aspergillus</taxon>
        <taxon>Aspergillus subgen. Circumdati</taxon>
    </lineage>
</organism>
<name>A0A5N6Z1P2_9EURO</name>
<keyword evidence="11 13" id="KW-0472">Membrane</keyword>
<evidence type="ECO:0000256" key="4">
    <source>
        <dbReference type="ARBA" id="ARBA00022617"/>
    </source>
</evidence>
<keyword evidence="6 12" id="KW-0479">Metal-binding</keyword>
<comment type="similarity">
    <text evidence="3">Belongs to the cytochrome P450 family.</text>
</comment>
<evidence type="ECO:0000256" key="9">
    <source>
        <dbReference type="ARBA" id="ARBA00023004"/>
    </source>
</evidence>
<evidence type="ECO:0000256" key="5">
    <source>
        <dbReference type="ARBA" id="ARBA00022692"/>
    </source>
</evidence>
<sequence>MATILTELLSPSPSQIVPAFLILGAAFHQCIRTTEIDNRVCSLVALYLGTYLFLCFGYIHFFSLSWLRAAVLVLLAAFCFNIGLTISVILYRAFFHRLRHFPGPWKARLSRLYTVQQGWQRTQYHLDLEALHRKHGDFVRMGPREISINRPSAVHTINGPQSSCTRSTWYSRLSDDITQVSLNSTRDPEVHRRRRRAWDRGFSMKALATYEPSVQHKVEVLVAQVRSRLDEPLNVSQWTMYFAFDVMGLVGFSKDFRQLEEDTEHAAIKELHNQMLVIGLLKPVPWALSILHIIRGAVGNYGQFMNYCAGQIAEKKYQWNVAKDKTPRDVISWLLKALEEQDPSAPPGNQALNEDGRLMIIAGSDTIGITLAHALYYLTKYPSTYRKLQLELDSAFAENAKPSEFNNEKLRNLPYLDAIINETLRLKPAVPSGQPRLTPPEGLQIDEVWIPGDTIVVVPQYVIQRDDRNFPSGAEFIPERWLEDKEKLILHEEAFFPFQIGRYACVGKQLALTQLRDVLSRIAFEFDLSFAPDEDGISFDEDSKDTFALTVGPLRLVFKERVRI</sequence>
<feature type="binding site" description="axial binding residue" evidence="12">
    <location>
        <position position="505"/>
    </location>
    <ligand>
        <name>heme</name>
        <dbReference type="ChEBI" id="CHEBI:30413"/>
    </ligand>
    <ligandPart>
        <name>Fe</name>
        <dbReference type="ChEBI" id="CHEBI:18248"/>
    </ligandPart>
</feature>
<dbReference type="InterPro" id="IPR036396">
    <property type="entry name" value="Cyt_P450_sf"/>
</dbReference>
<keyword evidence="8" id="KW-0560">Oxidoreductase</keyword>
<dbReference type="InterPro" id="IPR002401">
    <property type="entry name" value="Cyt_P450_E_grp-I"/>
</dbReference>
<dbReference type="CDD" id="cd11061">
    <property type="entry name" value="CYP67-like"/>
    <property type="match status" value="1"/>
</dbReference>
<evidence type="ECO:0000256" key="10">
    <source>
        <dbReference type="ARBA" id="ARBA00023033"/>
    </source>
</evidence>
<dbReference type="GO" id="GO:0016705">
    <property type="term" value="F:oxidoreductase activity, acting on paired donors, with incorporation or reduction of molecular oxygen"/>
    <property type="evidence" value="ECO:0007669"/>
    <property type="project" value="InterPro"/>
</dbReference>
<comment type="subcellular location">
    <subcellularLocation>
        <location evidence="2">Membrane</location>
    </subcellularLocation>
</comment>
<dbReference type="InterPro" id="IPR001128">
    <property type="entry name" value="Cyt_P450"/>
</dbReference>
<evidence type="ECO:0000256" key="8">
    <source>
        <dbReference type="ARBA" id="ARBA00023002"/>
    </source>
</evidence>
<accession>A0A5N6Z1P2</accession>
<evidence type="ECO:0000256" key="12">
    <source>
        <dbReference type="PIRSR" id="PIRSR602401-1"/>
    </source>
</evidence>
<dbReference type="GO" id="GO:0020037">
    <property type="term" value="F:heme binding"/>
    <property type="evidence" value="ECO:0007669"/>
    <property type="project" value="InterPro"/>
</dbReference>
<dbReference type="Proteomes" id="UP000327118">
    <property type="component" value="Unassembled WGS sequence"/>
</dbReference>
<dbReference type="PANTHER" id="PTHR24305:SF78">
    <property type="entry name" value="P450, PUTATIVE (EUROFUNG)-RELATED"/>
    <property type="match status" value="1"/>
</dbReference>
<dbReference type="EMBL" id="ML739175">
    <property type="protein sequence ID" value="KAE8351348.1"/>
    <property type="molecule type" value="Genomic_DNA"/>
</dbReference>
<dbReference type="SUPFAM" id="SSF48264">
    <property type="entry name" value="Cytochrome P450"/>
    <property type="match status" value="1"/>
</dbReference>
<keyword evidence="4 12" id="KW-0349">Heme</keyword>
<gene>
    <name evidence="14" type="ORF">BDV28DRAFT_150073</name>
</gene>
<evidence type="ECO:0000256" key="13">
    <source>
        <dbReference type="SAM" id="Phobius"/>
    </source>
</evidence>
<dbReference type="AlphaFoldDB" id="A0A5N6Z1P2"/>
<feature type="transmembrane region" description="Helical" evidence="13">
    <location>
        <begin position="69"/>
        <end position="91"/>
    </location>
</feature>
<dbReference type="OrthoDB" id="6692864at2759"/>
<dbReference type="GO" id="GO:0005506">
    <property type="term" value="F:iron ion binding"/>
    <property type="evidence" value="ECO:0007669"/>
    <property type="project" value="InterPro"/>
</dbReference>
<dbReference type="PRINTS" id="PR00463">
    <property type="entry name" value="EP450I"/>
</dbReference>
<keyword evidence="9 12" id="KW-0408">Iron</keyword>
<evidence type="ECO:0000256" key="7">
    <source>
        <dbReference type="ARBA" id="ARBA00022989"/>
    </source>
</evidence>
<dbReference type="GO" id="GO:0016020">
    <property type="term" value="C:membrane"/>
    <property type="evidence" value="ECO:0007669"/>
    <property type="project" value="UniProtKB-SubCell"/>
</dbReference>
<dbReference type="GO" id="GO:1902181">
    <property type="term" value="P:verruculogen biosynthetic process"/>
    <property type="evidence" value="ECO:0007669"/>
    <property type="project" value="UniProtKB-ARBA"/>
</dbReference>
<evidence type="ECO:0000256" key="11">
    <source>
        <dbReference type="ARBA" id="ARBA00023136"/>
    </source>
</evidence>
<evidence type="ECO:0000256" key="2">
    <source>
        <dbReference type="ARBA" id="ARBA00004370"/>
    </source>
</evidence>
<dbReference type="FunFam" id="1.10.630.10:FF:000063">
    <property type="entry name" value="Cytochrome P450 monooxygenase"/>
    <property type="match status" value="1"/>
</dbReference>
<dbReference type="GO" id="GO:0004497">
    <property type="term" value="F:monooxygenase activity"/>
    <property type="evidence" value="ECO:0007669"/>
    <property type="project" value="UniProtKB-KW"/>
</dbReference>
<evidence type="ECO:0000313" key="14">
    <source>
        <dbReference type="EMBL" id="KAE8351348.1"/>
    </source>
</evidence>
<keyword evidence="10" id="KW-0503">Monooxygenase</keyword>
<evidence type="ECO:0000256" key="3">
    <source>
        <dbReference type="ARBA" id="ARBA00010617"/>
    </source>
</evidence>
<keyword evidence="5 13" id="KW-0812">Transmembrane</keyword>
<protein>
    <submittedName>
        <fullName evidence="14">Cytochrome P450</fullName>
    </submittedName>
</protein>
<evidence type="ECO:0000313" key="15">
    <source>
        <dbReference type="Proteomes" id="UP000327118"/>
    </source>
</evidence>
<proteinExistence type="inferred from homology"/>
<feature type="transmembrane region" description="Helical" evidence="13">
    <location>
        <begin position="43"/>
        <end position="63"/>
    </location>
</feature>
<dbReference type="InterPro" id="IPR050121">
    <property type="entry name" value="Cytochrome_P450_monoxygenase"/>
</dbReference>